<dbReference type="RefSeq" id="WP_030318153.1">
    <property type="nucleotide sequence ID" value="NZ_JBIBDZ010000003.1"/>
</dbReference>
<name>A0ABW6XQG5_9ACTN</name>
<reference evidence="1 2" key="1">
    <citation type="submission" date="2024-10" db="EMBL/GenBank/DDBJ databases">
        <title>The Natural Products Discovery Center: Release of the First 8490 Sequenced Strains for Exploring Actinobacteria Biosynthetic Diversity.</title>
        <authorList>
            <person name="Kalkreuter E."/>
            <person name="Kautsar S.A."/>
            <person name="Yang D."/>
            <person name="Bader C.D."/>
            <person name="Teijaro C.N."/>
            <person name="Fluegel L."/>
            <person name="Davis C.M."/>
            <person name="Simpson J.R."/>
            <person name="Lauterbach L."/>
            <person name="Steele A.D."/>
            <person name="Gui C."/>
            <person name="Meng S."/>
            <person name="Li G."/>
            <person name="Viehrig K."/>
            <person name="Ye F."/>
            <person name="Su P."/>
            <person name="Kiefer A.F."/>
            <person name="Nichols A."/>
            <person name="Cepeda A.J."/>
            <person name="Yan W."/>
            <person name="Fan B."/>
            <person name="Jiang Y."/>
            <person name="Adhikari A."/>
            <person name="Zheng C.-J."/>
            <person name="Schuster L."/>
            <person name="Cowan T.M."/>
            <person name="Smanski M.J."/>
            <person name="Chevrette M.G."/>
            <person name="De Carvalho L.P.S."/>
            <person name="Shen B."/>
        </authorList>
    </citation>
    <scope>NUCLEOTIDE SEQUENCE [LARGE SCALE GENOMIC DNA]</scope>
    <source>
        <strain evidence="1 2">NPDC012605</strain>
    </source>
</reference>
<sequence length="77" mass="8505">MDQLREIFLGLFGERTGGEAPGDDDVVFGRDSRYGLESMDTLRFASALLPVFGDAVYDLKVENVSSLRSIHDQLQPA</sequence>
<comment type="caution">
    <text evidence="1">The sequence shown here is derived from an EMBL/GenBank/DDBJ whole genome shotgun (WGS) entry which is preliminary data.</text>
</comment>
<proteinExistence type="predicted"/>
<dbReference type="EMBL" id="JBIBDZ010000003">
    <property type="protein sequence ID" value="MFF5919611.1"/>
    <property type="molecule type" value="Genomic_DNA"/>
</dbReference>
<evidence type="ECO:0008006" key="3">
    <source>
        <dbReference type="Google" id="ProtNLM"/>
    </source>
</evidence>
<dbReference type="Proteomes" id="UP001602370">
    <property type="component" value="Unassembled WGS sequence"/>
</dbReference>
<accession>A0ABW6XQG5</accession>
<gene>
    <name evidence="1" type="ORF">ACFY8C_14815</name>
</gene>
<protein>
    <recommendedName>
        <fullName evidence="3">Acyl carrier protein</fullName>
    </recommendedName>
</protein>
<keyword evidence="2" id="KW-1185">Reference proteome</keyword>
<evidence type="ECO:0000313" key="2">
    <source>
        <dbReference type="Proteomes" id="UP001602370"/>
    </source>
</evidence>
<organism evidence="1 2">
    <name type="scientific">Streptomyces flavochromogenes</name>
    <dbReference type="NCBI Taxonomy" id="68199"/>
    <lineage>
        <taxon>Bacteria</taxon>
        <taxon>Bacillati</taxon>
        <taxon>Actinomycetota</taxon>
        <taxon>Actinomycetes</taxon>
        <taxon>Kitasatosporales</taxon>
        <taxon>Streptomycetaceae</taxon>
        <taxon>Streptomyces</taxon>
    </lineage>
</organism>
<evidence type="ECO:0000313" key="1">
    <source>
        <dbReference type="EMBL" id="MFF5919611.1"/>
    </source>
</evidence>